<dbReference type="CDD" id="cd16841">
    <property type="entry name" value="RraA_family"/>
    <property type="match status" value="1"/>
</dbReference>
<reference evidence="14 15" key="2">
    <citation type="journal article" date="2016" name="J. Biotechnol.">
        <title>Complete genome sequence of Arthrobacter alpinus ERGS4:06, a yellow pigmented bacterium tolerant to cold and radiations isolated from Sikkim Himalaya.</title>
        <authorList>
            <person name="Kumar R."/>
            <person name="Singh D."/>
            <person name="Swarnkar M.K."/>
            <person name="Singh A.K."/>
            <person name="Kumar S."/>
        </authorList>
    </citation>
    <scope>NUCLEOTIDE SEQUENCE [LARGE SCALE GENOMIC DNA]</scope>
    <source>
        <strain evidence="14 15">ERGS4:06</strain>
    </source>
</reference>
<evidence type="ECO:0000256" key="5">
    <source>
        <dbReference type="ARBA" id="ARBA00012213"/>
    </source>
</evidence>
<dbReference type="OrthoDB" id="943692at2"/>
<dbReference type="EMBL" id="CP013200">
    <property type="protein sequence ID" value="ALO66828.1"/>
    <property type="molecule type" value="Genomic_DNA"/>
</dbReference>
<reference evidence="15" key="1">
    <citation type="submission" date="2015-11" db="EMBL/GenBank/DDBJ databases">
        <authorList>
            <person name="Kumar R."/>
            <person name="Singh D."/>
            <person name="Swarnkar M.K."/>
            <person name="Singh A.K."/>
            <person name="Kumar S."/>
        </authorList>
    </citation>
    <scope>NUCLEOTIDE SEQUENCE [LARGE SCALE GENOMIC DNA]</scope>
    <source>
        <strain evidence="15">ERGS4:06</strain>
    </source>
</reference>
<evidence type="ECO:0000256" key="11">
    <source>
        <dbReference type="ARBA" id="ARBA00032305"/>
    </source>
</evidence>
<feature type="binding site" evidence="13">
    <location>
        <begin position="79"/>
        <end position="82"/>
    </location>
    <ligand>
        <name>substrate</name>
    </ligand>
</feature>
<evidence type="ECO:0000256" key="2">
    <source>
        <dbReference type="ARBA" id="ARBA00001968"/>
    </source>
</evidence>
<dbReference type="InterPro" id="IPR005493">
    <property type="entry name" value="RraA/RraA-like"/>
</dbReference>
<comment type="similarity">
    <text evidence="3">Belongs to the class II aldolase/RraA-like family.</text>
</comment>
<dbReference type="PANTHER" id="PTHR33254:SF4">
    <property type="entry name" value="4-HYDROXY-4-METHYL-2-OXOGLUTARATE ALDOLASE 3-RELATED"/>
    <property type="match status" value="1"/>
</dbReference>
<dbReference type="Proteomes" id="UP000059574">
    <property type="component" value="Chromosome"/>
</dbReference>
<evidence type="ECO:0000313" key="14">
    <source>
        <dbReference type="EMBL" id="ALO66828.1"/>
    </source>
</evidence>
<feature type="binding site" evidence="13">
    <location>
        <position position="102"/>
    </location>
    <ligand>
        <name>Mg(2+)</name>
        <dbReference type="ChEBI" id="CHEBI:18420"/>
    </ligand>
</feature>
<organism evidence="14 15">
    <name type="scientific">Arthrobacter alpinus</name>
    <dbReference type="NCBI Taxonomy" id="656366"/>
    <lineage>
        <taxon>Bacteria</taxon>
        <taxon>Bacillati</taxon>
        <taxon>Actinomycetota</taxon>
        <taxon>Actinomycetes</taxon>
        <taxon>Micrococcales</taxon>
        <taxon>Micrococcaceae</taxon>
        <taxon>Arthrobacter</taxon>
    </lineage>
</organism>
<dbReference type="GO" id="GO:0047443">
    <property type="term" value="F:4-hydroxy-4-methyl-2-oxoglutarate aldolase activity"/>
    <property type="evidence" value="ECO:0007669"/>
    <property type="project" value="UniProtKB-EC"/>
</dbReference>
<dbReference type="EC" id="4.1.1.112" evidence="6"/>
<accession>A0A0S2LZM4</accession>
<dbReference type="RefSeq" id="WP_062288399.1">
    <property type="nucleotide sequence ID" value="NZ_CP013200.1"/>
</dbReference>
<dbReference type="GO" id="GO:0008948">
    <property type="term" value="F:oxaloacetate decarboxylase activity"/>
    <property type="evidence" value="ECO:0007669"/>
    <property type="project" value="UniProtKB-EC"/>
</dbReference>
<evidence type="ECO:0000256" key="10">
    <source>
        <dbReference type="ARBA" id="ARBA00030169"/>
    </source>
</evidence>
<comment type="cofactor">
    <cofactor evidence="2">
        <name>a divalent metal cation</name>
        <dbReference type="ChEBI" id="CHEBI:60240"/>
    </cofactor>
</comment>
<evidence type="ECO:0000256" key="12">
    <source>
        <dbReference type="ARBA" id="ARBA00047973"/>
    </source>
</evidence>
<comment type="catalytic activity">
    <reaction evidence="12">
        <text>oxaloacetate + H(+) = pyruvate + CO2</text>
        <dbReference type="Rhea" id="RHEA:15641"/>
        <dbReference type="ChEBI" id="CHEBI:15361"/>
        <dbReference type="ChEBI" id="CHEBI:15378"/>
        <dbReference type="ChEBI" id="CHEBI:16452"/>
        <dbReference type="ChEBI" id="CHEBI:16526"/>
        <dbReference type="EC" id="4.1.1.112"/>
    </reaction>
</comment>
<comment type="function">
    <text evidence="8">Catalyzes the aldol cleavage of 4-hydroxy-4-methyl-2-oxoglutarate (HMG) into 2 molecules of pyruvate. Also contains a secondary oxaloacetate (OAA) decarboxylase activity due to the common pyruvate enolate transition state formed following C-C bond cleavage in the retro-aldol and decarboxylation reactions.</text>
</comment>
<name>A0A0S2LZM4_9MICC</name>
<proteinExistence type="inferred from homology"/>
<evidence type="ECO:0000256" key="3">
    <source>
        <dbReference type="ARBA" id="ARBA00008621"/>
    </source>
</evidence>
<comment type="subunit">
    <text evidence="4">Homotrimer.</text>
</comment>
<evidence type="ECO:0000256" key="8">
    <source>
        <dbReference type="ARBA" id="ARBA00025046"/>
    </source>
</evidence>
<dbReference type="EC" id="4.1.3.17" evidence="5"/>
<evidence type="ECO:0000256" key="1">
    <source>
        <dbReference type="ARBA" id="ARBA00001342"/>
    </source>
</evidence>
<gene>
    <name evidence="14" type="ORF">AS189_10360</name>
</gene>
<dbReference type="PANTHER" id="PTHR33254">
    <property type="entry name" value="4-HYDROXY-4-METHYL-2-OXOGLUTARATE ALDOLASE 3-RELATED"/>
    <property type="match status" value="1"/>
</dbReference>
<keyword evidence="13" id="KW-0479">Metal-binding</keyword>
<feature type="binding site" evidence="13">
    <location>
        <position position="101"/>
    </location>
    <ligand>
        <name>substrate</name>
    </ligand>
</feature>
<evidence type="ECO:0000256" key="4">
    <source>
        <dbReference type="ARBA" id="ARBA00011233"/>
    </source>
</evidence>
<dbReference type="GO" id="GO:0046872">
    <property type="term" value="F:metal ion binding"/>
    <property type="evidence" value="ECO:0007669"/>
    <property type="project" value="UniProtKB-KW"/>
</dbReference>
<sequence length="204" mass="21431">MNDSTHFISPTAIAEHVSRSQVLSPDIRPLWDGARLSGPAYTVRCAPGDNLMLHAAIHRAPAGSVLVVDGGDASHAIAGGNVCAVAHRRGIAGLIVDGAIRDVQEIRDLGFPVFARAVVPKPGLKAIVLPLQQPVNCGGVLVHAGDFLVADEEGIVAVPAKILESVLKAVSDKAQAEQAQTLDEWEAEHDEKITSILRAAGVDW</sequence>
<dbReference type="SUPFAM" id="SSF89562">
    <property type="entry name" value="RraA-like"/>
    <property type="match status" value="1"/>
</dbReference>
<protein>
    <recommendedName>
        <fullName evidence="7">Putative 4-hydroxy-4-methyl-2-oxoglutarate aldolase</fullName>
        <ecNumber evidence="6">4.1.1.112</ecNumber>
        <ecNumber evidence="5">4.1.3.17</ecNumber>
    </recommendedName>
    <alternativeName>
        <fullName evidence="11">Oxaloacetate decarboxylase</fullName>
    </alternativeName>
    <alternativeName>
        <fullName evidence="9">Regulator of ribonuclease activity homolog</fullName>
    </alternativeName>
    <alternativeName>
        <fullName evidence="10">RraA-like protein</fullName>
    </alternativeName>
</protein>
<evidence type="ECO:0000256" key="7">
    <source>
        <dbReference type="ARBA" id="ARBA00016549"/>
    </source>
</evidence>
<evidence type="ECO:0000256" key="6">
    <source>
        <dbReference type="ARBA" id="ARBA00012947"/>
    </source>
</evidence>
<evidence type="ECO:0000256" key="13">
    <source>
        <dbReference type="PIRSR" id="PIRSR605493-1"/>
    </source>
</evidence>
<dbReference type="Pfam" id="PF03737">
    <property type="entry name" value="RraA-like"/>
    <property type="match status" value="1"/>
</dbReference>
<dbReference type="AlphaFoldDB" id="A0A0S2LZM4"/>
<comment type="cofactor">
    <cofactor evidence="13">
        <name>Mg(2+)</name>
        <dbReference type="ChEBI" id="CHEBI:18420"/>
    </cofactor>
</comment>
<keyword evidence="13" id="KW-0460">Magnesium</keyword>
<comment type="catalytic activity">
    <reaction evidence="1">
        <text>4-hydroxy-4-methyl-2-oxoglutarate = 2 pyruvate</text>
        <dbReference type="Rhea" id="RHEA:22748"/>
        <dbReference type="ChEBI" id="CHEBI:15361"/>
        <dbReference type="ChEBI" id="CHEBI:58276"/>
        <dbReference type="EC" id="4.1.3.17"/>
    </reaction>
</comment>
<dbReference type="Gene3D" id="3.50.30.40">
    <property type="entry name" value="Ribonuclease E inhibitor RraA/RraA-like"/>
    <property type="match status" value="1"/>
</dbReference>
<evidence type="ECO:0000256" key="9">
    <source>
        <dbReference type="ARBA" id="ARBA00029596"/>
    </source>
</evidence>
<dbReference type="InterPro" id="IPR036704">
    <property type="entry name" value="RraA/RraA-like_sf"/>
</dbReference>
<evidence type="ECO:0000313" key="15">
    <source>
        <dbReference type="Proteomes" id="UP000059574"/>
    </source>
</evidence>